<dbReference type="InterPro" id="IPR039018">
    <property type="entry name" value="VapC20-like"/>
</dbReference>
<dbReference type="AlphaFoldDB" id="A0A6B1D696"/>
<evidence type="ECO:0000313" key="2">
    <source>
        <dbReference type="EMBL" id="MYC95084.1"/>
    </source>
</evidence>
<dbReference type="SUPFAM" id="SSF88723">
    <property type="entry name" value="PIN domain-like"/>
    <property type="match status" value="1"/>
</dbReference>
<comment type="caution">
    <text evidence="2">The sequence shown here is derived from an EMBL/GenBank/DDBJ whole genome shotgun (WGS) entry which is preliminary data.</text>
</comment>
<dbReference type="Gene3D" id="3.40.50.1010">
    <property type="entry name" value="5'-nuclease"/>
    <property type="match status" value="1"/>
</dbReference>
<protein>
    <submittedName>
        <fullName evidence="2">Type II toxin-antitoxin system VapC family toxin</fullName>
    </submittedName>
</protein>
<dbReference type="GO" id="GO:0004521">
    <property type="term" value="F:RNA endonuclease activity"/>
    <property type="evidence" value="ECO:0007669"/>
    <property type="project" value="InterPro"/>
</dbReference>
<evidence type="ECO:0000259" key="1">
    <source>
        <dbReference type="Pfam" id="PF01850"/>
    </source>
</evidence>
<accession>A0A6B1D696</accession>
<sequence>MTFVDSGAWIALYNRRDQHHGDAIGTFRILEQQRTRLLTTDYVLDETITRLRYDVSHLAAVAFLDYIQEAQEVGIVTVATIDRESFQESEGLFRQYSSEKLSLTDCTSFVVCKRYGISAAFAFDQHFPIMGISLLQ</sequence>
<dbReference type="InterPro" id="IPR029060">
    <property type="entry name" value="PIN-like_dom_sf"/>
</dbReference>
<dbReference type="EMBL" id="VXMH01000042">
    <property type="protein sequence ID" value="MYC95084.1"/>
    <property type="molecule type" value="Genomic_DNA"/>
</dbReference>
<proteinExistence type="predicted"/>
<dbReference type="GO" id="GO:0016075">
    <property type="term" value="P:rRNA catabolic process"/>
    <property type="evidence" value="ECO:0007669"/>
    <property type="project" value="TreeGrafter"/>
</dbReference>
<name>A0A6B1D696_9CHLR</name>
<dbReference type="PANTHER" id="PTHR42188">
    <property type="entry name" value="23S RRNA-SPECIFIC ENDONUCLEASE VAPC20"/>
    <property type="match status" value="1"/>
</dbReference>
<organism evidence="2">
    <name type="scientific">Caldilineaceae bacterium SB0661_bin_32</name>
    <dbReference type="NCBI Taxonomy" id="2605255"/>
    <lineage>
        <taxon>Bacteria</taxon>
        <taxon>Bacillati</taxon>
        <taxon>Chloroflexota</taxon>
        <taxon>Caldilineae</taxon>
        <taxon>Caldilineales</taxon>
        <taxon>Caldilineaceae</taxon>
    </lineage>
</organism>
<reference evidence="2" key="1">
    <citation type="submission" date="2019-09" db="EMBL/GenBank/DDBJ databases">
        <title>Characterisation of the sponge microbiome using genome-centric metagenomics.</title>
        <authorList>
            <person name="Engelberts J.P."/>
            <person name="Robbins S.J."/>
            <person name="De Goeij J.M."/>
            <person name="Aranda M."/>
            <person name="Bell S.C."/>
            <person name="Webster N.S."/>
        </authorList>
    </citation>
    <scope>NUCLEOTIDE SEQUENCE</scope>
    <source>
        <strain evidence="2">SB0661_bin_32</strain>
    </source>
</reference>
<dbReference type="InterPro" id="IPR002716">
    <property type="entry name" value="PIN_dom"/>
</dbReference>
<dbReference type="PANTHER" id="PTHR42188:SF1">
    <property type="entry name" value="23S RRNA-SPECIFIC ENDONUCLEASE VAPC20"/>
    <property type="match status" value="1"/>
</dbReference>
<gene>
    <name evidence="2" type="ORF">F4X14_08930</name>
</gene>
<dbReference type="Pfam" id="PF01850">
    <property type="entry name" value="PIN"/>
    <property type="match status" value="1"/>
</dbReference>
<feature type="domain" description="PIN" evidence="1">
    <location>
        <begin position="3"/>
        <end position="128"/>
    </location>
</feature>